<evidence type="ECO:0000313" key="8">
    <source>
        <dbReference type="EMBL" id="QSQ28603.1"/>
    </source>
</evidence>
<evidence type="ECO:0000256" key="6">
    <source>
        <dbReference type="PROSITE-ProRule" id="PRU00433"/>
    </source>
</evidence>
<evidence type="ECO:0000256" key="3">
    <source>
        <dbReference type="ARBA" id="ARBA00022723"/>
    </source>
</evidence>
<sequence>MLITAALAAYAEEPAPPVPPVGHAVQPTSKGQALAGQRFFDMALSGTNGRACASCHPESEHTTLRPASVAARLAQNPGDPLFNAIDADDPGASTLTYEHMKRGLIRITLPLPDNMDLLDSAGNVITPPDRTVSVWRGVPSVANVSYTAPFQFDGREATLQELALSALKTHSQLSHAMGPGKLDLIAAYASSIFSSNRAAQVAAQVAAGVPISSIQSPEDGMPLTAAQARGKAVFQTVCARCHGGATGNVIPDRAVLDSFFFELDHNGNVVYEVTPDGPVPVVNTPPDNNFMALGVTTLTYLGQIGARQGLLTNEVEMPRIRLRFYTDGTRTTQVTDLPPIPVTASGDPFDLNPAIDPATGAPITGPDFVPQWWSTDPGRCLISGSPRDFESFDIPQLRGVAHTAPYFHDNSHSTLAQVINTYSRSILPNVPTLNMPAIHPPEAPGLPAEALSQQQKADLLAFLAVY</sequence>
<feature type="domain" description="Cytochrome c" evidence="7">
    <location>
        <begin position="31"/>
        <end position="193"/>
    </location>
</feature>
<comment type="subcellular location">
    <subcellularLocation>
        <location evidence="1">Cell envelope</location>
    </subcellularLocation>
</comment>
<dbReference type="SUPFAM" id="SSF46626">
    <property type="entry name" value="Cytochrome c"/>
    <property type="match status" value="2"/>
</dbReference>
<gene>
    <name evidence="8" type="ORF">JY651_50400</name>
</gene>
<protein>
    <submittedName>
        <fullName evidence="8">Cytochrome-c peroxidase</fullName>
    </submittedName>
</protein>
<dbReference type="InterPro" id="IPR036909">
    <property type="entry name" value="Cyt_c-like_dom_sf"/>
</dbReference>
<keyword evidence="3 6" id="KW-0479">Metal-binding</keyword>
<dbReference type="InterPro" id="IPR009056">
    <property type="entry name" value="Cyt_c-like_dom"/>
</dbReference>
<dbReference type="InterPro" id="IPR051395">
    <property type="entry name" value="Cytochrome_c_Peroxidase/MauG"/>
</dbReference>
<keyword evidence="9" id="KW-1185">Reference proteome</keyword>
<dbReference type="Gene3D" id="1.10.760.10">
    <property type="entry name" value="Cytochrome c-like domain"/>
    <property type="match status" value="2"/>
</dbReference>
<dbReference type="EMBL" id="CP071090">
    <property type="protein sequence ID" value="QSQ28603.1"/>
    <property type="molecule type" value="Genomic_DNA"/>
</dbReference>
<dbReference type="GO" id="GO:0004601">
    <property type="term" value="F:peroxidase activity"/>
    <property type="evidence" value="ECO:0007669"/>
    <property type="project" value="UniProtKB-KW"/>
</dbReference>
<reference evidence="8 9" key="1">
    <citation type="submission" date="2021-02" db="EMBL/GenBank/DDBJ databases">
        <title>De Novo genome assembly of isolated myxobacteria.</title>
        <authorList>
            <person name="Stevens D.C."/>
        </authorList>
    </citation>
    <scope>NUCLEOTIDE SEQUENCE [LARGE SCALE GENOMIC DNA]</scope>
    <source>
        <strain evidence="9">SCPEA02</strain>
    </source>
</reference>
<evidence type="ECO:0000256" key="4">
    <source>
        <dbReference type="ARBA" id="ARBA00023002"/>
    </source>
</evidence>
<evidence type="ECO:0000256" key="1">
    <source>
        <dbReference type="ARBA" id="ARBA00004196"/>
    </source>
</evidence>
<keyword evidence="5 6" id="KW-0408">Iron</keyword>
<proteinExistence type="predicted"/>
<organism evidence="8 9">
    <name type="scientific">Pyxidicoccus parkwayensis</name>
    <dbReference type="NCBI Taxonomy" id="2813578"/>
    <lineage>
        <taxon>Bacteria</taxon>
        <taxon>Pseudomonadati</taxon>
        <taxon>Myxococcota</taxon>
        <taxon>Myxococcia</taxon>
        <taxon>Myxococcales</taxon>
        <taxon>Cystobacterineae</taxon>
        <taxon>Myxococcaceae</taxon>
        <taxon>Pyxidicoccus</taxon>
    </lineage>
</organism>
<dbReference type="InterPro" id="IPR004852">
    <property type="entry name" value="Di-haem_cyt_c_peroxidsae"/>
</dbReference>
<keyword evidence="8" id="KW-0575">Peroxidase</keyword>
<evidence type="ECO:0000313" key="9">
    <source>
        <dbReference type="Proteomes" id="UP000662747"/>
    </source>
</evidence>
<keyword evidence="4" id="KW-0560">Oxidoreductase</keyword>
<dbReference type="PANTHER" id="PTHR30600">
    <property type="entry name" value="CYTOCHROME C PEROXIDASE-RELATED"/>
    <property type="match status" value="1"/>
</dbReference>
<evidence type="ECO:0000259" key="7">
    <source>
        <dbReference type="PROSITE" id="PS51007"/>
    </source>
</evidence>
<dbReference type="Proteomes" id="UP000662747">
    <property type="component" value="Chromosome"/>
</dbReference>
<evidence type="ECO:0000256" key="2">
    <source>
        <dbReference type="ARBA" id="ARBA00022617"/>
    </source>
</evidence>
<keyword evidence="2 6" id="KW-0349">Heme</keyword>
<dbReference type="PROSITE" id="PS51007">
    <property type="entry name" value="CYTC"/>
    <property type="match status" value="2"/>
</dbReference>
<evidence type="ECO:0000256" key="5">
    <source>
        <dbReference type="ARBA" id="ARBA00023004"/>
    </source>
</evidence>
<dbReference type="Pfam" id="PF03150">
    <property type="entry name" value="CCP_MauG"/>
    <property type="match status" value="1"/>
</dbReference>
<accession>A0ABX7PE16</accession>
<name>A0ABX7PE16_9BACT</name>
<feature type="domain" description="Cytochrome c" evidence="7">
    <location>
        <begin position="225"/>
        <end position="466"/>
    </location>
</feature>